<dbReference type="InterPro" id="IPR038336">
    <property type="entry name" value="NET_sf"/>
</dbReference>
<gene>
    <name evidence="4" type="ORF">POM88_016747</name>
</gene>
<keyword evidence="2" id="KW-0804">Transcription</keyword>
<feature type="domain" description="NET" evidence="3">
    <location>
        <begin position="17"/>
        <end position="100"/>
    </location>
</feature>
<comment type="caution">
    <text evidence="4">The sequence shown here is derived from an EMBL/GenBank/DDBJ whole genome shotgun (WGS) entry which is preliminary data.</text>
</comment>
<dbReference type="InterPro" id="IPR027353">
    <property type="entry name" value="NET_dom"/>
</dbReference>
<dbReference type="Pfam" id="PF17035">
    <property type="entry name" value="BET"/>
    <property type="match status" value="1"/>
</dbReference>
<keyword evidence="5" id="KW-1185">Reference proteome</keyword>
<name>A0AAD8IM94_9APIA</name>
<evidence type="ECO:0000256" key="1">
    <source>
        <dbReference type="ARBA" id="ARBA00023015"/>
    </source>
</evidence>
<evidence type="ECO:0000313" key="5">
    <source>
        <dbReference type="Proteomes" id="UP001237642"/>
    </source>
</evidence>
<dbReference type="Proteomes" id="UP001237642">
    <property type="component" value="Unassembled WGS sequence"/>
</dbReference>
<dbReference type="EMBL" id="JAUIZM010000004">
    <property type="protein sequence ID" value="KAK1388569.1"/>
    <property type="molecule type" value="Genomic_DNA"/>
</dbReference>
<evidence type="ECO:0000313" key="4">
    <source>
        <dbReference type="EMBL" id="KAK1388569.1"/>
    </source>
</evidence>
<accession>A0AAD8IM94</accession>
<protein>
    <recommendedName>
        <fullName evidence="3">NET domain-containing protein</fullName>
    </recommendedName>
</protein>
<evidence type="ECO:0000256" key="2">
    <source>
        <dbReference type="ARBA" id="ARBA00023163"/>
    </source>
</evidence>
<dbReference type="PROSITE" id="PS51525">
    <property type="entry name" value="NET"/>
    <property type="match status" value="1"/>
</dbReference>
<reference evidence="4" key="2">
    <citation type="submission" date="2023-05" db="EMBL/GenBank/DDBJ databases">
        <authorList>
            <person name="Schelkunov M.I."/>
        </authorList>
    </citation>
    <scope>NUCLEOTIDE SEQUENCE</scope>
    <source>
        <strain evidence="4">Hsosn_3</strain>
        <tissue evidence="4">Leaf</tissue>
    </source>
</reference>
<reference evidence="4" key="1">
    <citation type="submission" date="2023-02" db="EMBL/GenBank/DDBJ databases">
        <title>Genome of toxic invasive species Heracleum sosnowskyi carries increased number of genes despite the absence of recent whole-genome duplications.</title>
        <authorList>
            <person name="Schelkunov M."/>
            <person name="Shtratnikova V."/>
            <person name="Makarenko M."/>
            <person name="Klepikova A."/>
            <person name="Omelchenko D."/>
            <person name="Novikova G."/>
            <person name="Obukhova E."/>
            <person name="Bogdanov V."/>
            <person name="Penin A."/>
            <person name="Logacheva M."/>
        </authorList>
    </citation>
    <scope>NUCLEOTIDE SEQUENCE</scope>
    <source>
        <strain evidence="4">Hsosn_3</strain>
        <tissue evidence="4">Leaf</tissue>
    </source>
</reference>
<evidence type="ECO:0000259" key="3">
    <source>
        <dbReference type="PROSITE" id="PS51525"/>
    </source>
</evidence>
<organism evidence="4 5">
    <name type="scientific">Heracleum sosnowskyi</name>
    <dbReference type="NCBI Taxonomy" id="360622"/>
    <lineage>
        <taxon>Eukaryota</taxon>
        <taxon>Viridiplantae</taxon>
        <taxon>Streptophyta</taxon>
        <taxon>Embryophyta</taxon>
        <taxon>Tracheophyta</taxon>
        <taxon>Spermatophyta</taxon>
        <taxon>Magnoliopsida</taxon>
        <taxon>eudicotyledons</taxon>
        <taxon>Gunneridae</taxon>
        <taxon>Pentapetalae</taxon>
        <taxon>asterids</taxon>
        <taxon>campanulids</taxon>
        <taxon>Apiales</taxon>
        <taxon>Apiaceae</taxon>
        <taxon>Apioideae</taxon>
        <taxon>apioid superclade</taxon>
        <taxon>Tordylieae</taxon>
        <taxon>Tordyliinae</taxon>
        <taxon>Heracleum</taxon>
    </lineage>
</organism>
<proteinExistence type="predicted"/>
<sequence length="126" mass="15182">MWDLHRFVTLKLKAEWNKENPRLSREMSNWERYQLGLVMHECACEYIEEILQILDKRNANITTPDEDGEIELDIQALDSEIMWDLHRSVMLTLKAEQNKENSRMRREMSYGERYQLAMIVQEFADD</sequence>
<dbReference type="PANTHER" id="PTHR45926">
    <property type="entry name" value="OSJNBA0053K19.4 PROTEIN"/>
    <property type="match status" value="1"/>
</dbReference>
<dbReference type="AlphaFoldDB" id="A0AAD8IM94"/>
<dbReference type="Gene3D" id="1.20.1270.220">
    <property type="match status" value="1"/>
</dbReference>
<keyword evidence="1" id="KW-0805">Transcription regulation</keyword>